<dbReference type="InterPro" id="IPR000835">
    <property type="entry name" value="HTH_MarR-typ"/>
</dbReference>
<protein>
    <submittedName>
        <fullName evidence="5">Transcriptional regulator, MarR family</fullName>
    </submittedName>
</protein>
<evidence type="ECO:0000313" key="5">
    <source>
        <dbReference type="EMBL" id="GAK52528.1"/>
    </source>
</evidence>
<dbReference type="PANTHER" id="PTHR42756:SF1">
    <property type="entry name" value="TRANSCRIPTIONAL REPRESSOR OF EMRAB OPERON"/>
    <property type="match status" value="1"/>
</dbReference>
<dbReference type="HOGENOM" id="CLU_083287_18_3_0"/>
<evidence type="ECO:0000256" key="2">
    <source>
        <dbReference type="ARBA" id="ARBA00023125"/>
    </source>
</evidence>
<dbReference type="GO" id="GO:0003700">
    <property type="term" value="F:DNA-binding transcription factor activity"/>
    <property type="evidence" value="ECO:0007669"/>
    <property type="project" value="InterPro"/>
</dbReference>
<gene>
    <name evidence="5" type="ORF">U14_03779</name>
</gene>
<keyword evidence="1" id="KW-0805">Transcription regulation</keyword>
<name>A0A081BQ62_9BACT</name>
<dbReference type="Gene3D" id="1.10.10.10">
    <property type="entry name" value="Winged helix-like DNA-binding domain superfamily/Winged helix DNA-binding domain"/>
    <property type="match status" value="1"/>
</dbReference>
<evidence type="ECO:0000313" key="6">
    <source>
        <dbReference type="Proteomes" id="UP000030700"/>
    </source>
</evidence>
<dbReference type="PROSITE" id="PS50995">
    <property type="entry name" value="HTH_MARR_2"/>
    <property type="match status" value="1"/>
</dbReference>
<proteinExistence type="predicted"/>
<dbReference type="SUPFAM" id="SSF46785">
    <property type="entry name" value="Winged helix' DNA-binding domain"/>
    <property type="match status" value="1"/>
</dbReference>
<evidence type="ECO:0000259" key="4">
    <source>
        <dbReference type="PROSITE" id="PS50995"/>
    </source>
</evidence>
<sequence length="150" mass="17253">MRQTRTASPKSPSGVISQIAKIRERINQLIVQELREHEIEGIVTSHGDIFYALFRHEELTMQETADLIGKDKSTVTALVDKLMKAGFIEKRQDETDRRVSFIRLTEAGERLRPDFHEISITLLARIYAGFTEQEKETLISLLTRIQKNIS</sequence>
<dbReference type="AlphaFoldDB" id="A0A081BQ62"/>
<keyword evidence="2" id="KW-0238">DNA-binding</keyword>
<accession>A0A081BQ62</accession>
<dbReference type="STRING" id="1499966.U14_03779"/>
<dbReference type="InterPro" id="IPR036388">
    <property type="entry name" value="WH-like_DNA-bd_sf"/>
</dbReference>
<keyword evidence="6" id="KW-1185">Reference proteome</keyword>
<evidence type="ECO:0000256" key="1">
    <source>
        <dbReference type="ARBA" id="ARBA00023015"/>
    </source>
</evidence>
<dbReference type="InterPro" id="IPR036390">
    <property type="entry name" value="WH_DNA-bd_sf"/>
</dbReference>
<dbReference type="SMART" id="SM00347">
    <property type="entry name" value="HTH_MARR"/>
    <property type="match status" value="1"/>
</dbReference>
<dbReference type="Pfam" id="PF01047">
    <property type="entry name" value="MarR"/>
    <property type="match status" value="1"/>
</dbReference>
<dbReference type="Proteomes" id="UP000030700">
    <property type="component" value="Unassembled WGS sequence"/>
</dbReference>
<dbReference type="EMBL" id="DF820458">
    <property type="protein sequence ID" value="GAK52528.1"/>
    <property type="molecule type" value="Genomic_DNA"/>
</dbReference>
<dbReference type="PANTHER" id="PTHR42756">
    <property type="entry name" value="TRANSCRIPTIONAL REGULATOR, MARR"/>
    <property type="match status" value="1"/>
</dbReference>
<reference evidence="5" key="1">
    <citation type="journal article" date="2015" name="PeerJ">
        <title>First genomic representation of candidate bacterial phylum KSB3 points to enhanced environmental sensing as a trigger of wastewater bulking.</title>
        <authorList>
            <person name="Sekiguchi Y."/>
            <person name="Ohashi A."/>
            <person name="Parks D.H."/>
            <person name="Yamauchi T."/>
            <person name="Tyson G.W."/>
            <person name="Hugenholtz P."/>
        </authorList>
    </citation>
    <scope>NUCLEOTIDE SEQUENCE [LARGE SCALE GENOMIC DNA]</scope>
</reference>
<organism evidence="5">
    <name type="scientific">Candidatus Moduliflexus flocculans</name>
    <dbReference type="NCBI Taxonomy" id="1499966"/>
    <lineage>
        <taxon>Bacteria</taxon>
        <taxon>Candidatus Moduliflexota</taxon>
        <taxon>Candidatus Moduliflexia</taxon>
        <taxon>Candidatus Moduliflexales</taxon>
        <taxon>Candidatus Moduliflexaceae</taxon>
    </lineage>
</organism>
<evidence type="ECO:0000256" key="3">
    <source>
        <dbReference type="ARBA" id="ARBA00023163"/>
    </source>
</evidence>
<keyword evidence="3" id="KW-0804">Transcription</keyword>
<dbReference type="GO" id="GO:0003677">
    <property type="term" value="F:DNA binding"/>
    <property type="evidence" value="ECO:0007669"/>
    <property type="project" value="UniProtKB-KW"/>
</dbReference>
<dbReference type="PRINTS" id="PR00598">
    <property type="entry name" value="HTHMARR"/>
</dbReference>
<feature type="domain" description="HTH marR-type" evidence="4">
    <location>
        <begin position="1"/>
        <end position="147"/>
    </location>
</feature>